<dbReference type="Proteomes" id="UP000016630">
    <property type="component" value="Unassembled WGS sequence"/>
</dbReference>
<proteinExistence type="predicted"/>
<gene>
    <name evidence="2" type="ORF">HMPREF1555_01590</name>
</gene>
<evidence type="ECO:0000313" key="2">
    <source>
        <dbReference type="EMBL" id="ERJ65077.1"/>
    </source>
</evidence>
<name>A0A0E2LP68_PORGN</name>
<accession>A0A0E2LP68</accession>
<dbReference type="AlphaFoldDB" id="A0A0E2LP68"/>
<feature type="region of interest" description="Disordered" evidence="1">
    <location>
        <begin position="1"/>
        <end position="36"/>
    </location>
</feature>
<protein>
    <submittedName>
        <fullName evidence="2">Uncharacterized protein</fullName>
    </submittedName>
</protein>
<dbReference type="HOGENOM" id="CLU_2288990_0_0_10"/>
<dbReference type="EMBL" id="AWUW01000114">
    <property type="protein sequence ID" value="ERJ65077.1"/>
    <property type="molecule type" value="Genomic_DNA"/>
</dbReference>
<reference evidence="2 3" key="1">
    <citation type="submission" date="2013-06" db="EMBL/GenBank/DDBJ databases">
        <authorList>
            <person name="Weinstock G."/>
            <person name="Sodergren E."/>
            <person name="Lobos E.A."/>
            <person name="Fulton L."/>
            <person name="Fulton R."/>
            <person name="Courtney L."/>
            <person name="Fronick C."/>
            <person name="O'Laughlin M."/>
            <person name="Godfrey J."/>
            <person name="Wilson R.M."/>
            <person name="Miner T."/>
            <person name="Farmer C."/>
            <person name="Delehaunty K."/>
            <person name="Cordes M."/>
            <person name="Minx P."/>
            <person name="Tomlinson C."/>
            <person name="Chen J."/>
            <person name="Wollam A."/>
            <person name="Pepin K.H."/>
            <person name="Bhonagiri V."/>
            <person name="Zhang X."/>
            <person name="Warren W."/>
            <person name="Mitreva M."/>
            <person name="Mardis E.R."/>
            <person name="Wilson R.K."/>
        </authorList>
    </citation>
    <scope>NUCLEOTIDE SEQUENCE [LARGE SCALE GENOMIC DNA]</scope>
    <source>
        <strain evidence="2 3">F0570</strain>
    </source>
</reference>
<feature type="compositionally biased region" description="Basic and acidic residues" evidence="1">
    <location>
        <begin position="19"/>
        <end position="36"/>
    </location>
</feature>
<evidence type="ECO:0000256" key="1">
    <source>
        <dbReference type="SAM" id="MobiDB-lite"/>
    </source>
</evidence>
<sequence length="101" mass="11794">MADSPKASGNRKAQPQQHPYERRQKGKRGEKDREDRAVEKNIVMLCRIGRIERLMSGEMIERGAEYGIVIVPVRSSFRNGRYDGSYPPQYRNAVLERKPWF</sequence>
<evidence type="ECO:0000313" key="3">
    <source>
        <dbReference type="Proteomes" id="UP000016630"/>
    </source>
</evidence>
<organism evidence="2 3">
    <name type="scientific">Porphyromonas gingivalis F0570</name>
    <dbReference type="NCBI Taxonomy" id="1227271"/>
    <lineage>
        <taxon>Bacteria</taxon>
        <taxon>Pseudomonadati</taxon>
        <taxon>Bacteroidota</taxon>
        <taxon>Bacteroidia</taxon>
        <taxon>Bacteroidales</taxon>
        <taxon>Porphyromonadaceae</taxon>
        <taxon>Porphyromonas</taxon>
    </lineage>
</organism>
<comment type="caution">
    <text evidence="2">The sequence shown here is derived from an EMBL/GenBank/DDBJ whole genome shotgun (WGS) entry which is preliminary data.</text>
</comment>